<name>A0A368KNF0_9BACT</name>
<keyword evidence="1" id="KW-0966">Cell projection</keyword>
<comment type="caution">
    <text evidence="1">The sequence shown here is derived from an EMBL/GenBank/DDBJ whole genome shotgun (WGS) entry which is preliminary data.</text>
</comment>
<dbReference type="EMBL" id="QPEX01000045">
    <property type="protein sequence ID" value="RCS41372.1"/>
    <property type="molecule type" value="Genomic_DNA"/>
</dbReference>
<dbReference type="PANTHER" id="PTHR39185">
    <property type="entry name" value="SWARMING MOTILITY PROTEIN SWRD"/>
    <property type="match status" value="1"/>
</dbReference>
<dbReference type="Pfam" id="PF06289">
    <property type="entry name" value="FlbD"/>
    <property type="match status" value="1"/>
</dbReference>
<proteinExistence type="predicted"/>
<dbReference type="RefSeq" id="WP_114372500.1">
    <property type="nucleotide sequence ID" value="NZ_QPEX01000045.1"/>
</dbReference>
<protein>
    <submittedName>
        <fullName evidence="1">Flagellar protein</fullName>
    </submittedName>
</protein>
<keyword evidence="1" id="KW-0969">Cilium</keyword>
<accession>A0A368KNF0</accession>
<evidence type="ECO:0000313" key="2">
    <source>
        <dbReference type="Proteomes" id="UP000253562"/>
    </source>
</evidence>
<dbReference type="Proteomes" id="UP000253562">
    <property type="component" value="Unassembled WGS sequence"/>
</dbReference>
<dbReference type="InterPro" id="IPR009384">
    <property type="entry name" value="SwrD-like"/>
</dbReference>
<keyword evidence="1" id="KW-0282">Flagellum</keyword>
<dbReference type="AlphaFoldDB" id="A0A368KNF0"/>
<reference evidence="1 2" key="1">
    <citation type="submission" date="2018-07" db="EMBL/GenBank/DDBJ databases">
        <title>Comparative genomes isolates from brazilian mangrove.</title>
        <authorList>
            <person name="De Araujo J.E."/>
            <person name="Taketani R.G."/>
            <person name="Silva M.C.P."/>
            <person name="Lourenco M.V."/>
            <person name="Oliveira V.M."/>
            <person name="Andreote F.D."/>
        </authorList>
    </citation>
    <scope>NUCLEOTIDE SEQUENCE [LARGE SCALE GENOMIC DNA]</scope>
    <source>
        <strain evidence="1 2">HEX PRIS-MGV</strain>
    </source>
</reference>
<dbReference type="PANTHER" id="PTHR39185:SF1">
    <property type="entry name" value="SWARMING MOTILITY PROTEIN SWRD"/>
    <property type="match status" value="1"/>
</dbReference>
<organism evidence="1 2">
    <name type="scientific">Bremerella cremea</name>
    <dbReference type="NCBI Taxonomy" id="1031537"/>
    <lineage>
        <taxon>Bacteria</taxon>
        <taxon>Pseudomonadati</taxon>
        <taxon>Planctomycetota</taxon>
        <taxon>Planctomycetia</taxon>
        <taxon>Pirellulales</taxon>
        <taxon>Pirellulaceae</taxon>
        <taxon>Bremerella</taxon>
    </lineage>
</organism>
<dbReference type="OrthoDB" id="9799862at2"/>
<evidence type="ECO:0000313" key="1">
    <source>
        <dbReference type="EMBL" id="RCS41372.1"/>
    </source>
</evidence>
<gene>
    <name evidence="1" type="ORF">DTL42_22695</name>
</gene>
<sequence length="73" mass="8238">MIKLTHLGGEPFVLNAEMIRYLEASPDTFITLTNGDRIVVREATDVVVDRVIEYHQRKNLLPPGFSRPTEGAE</sequence>